<evidence type="ECO:0000313" key="3">
    <source>
        <dbReference type="Proteomes" id="UP001201262"/>
    </source>
</evidence>
<dbReference type="GeneID" id="70239857"/>
<evidence type="ECO:0000313" key="2">
    <source>
        <dbReference type="EMBL" id="KAH8697010.1"/>
    </source>
</evidence>
<organism evidence="2 3">
    <name type="scientific">Talaromyces proteolyticus</name>
    <dbReference type="NCBI Taxonomy" id="1131652"/>
    <lineage>
        <taxon>Eukaryota</taxon>
        <taxon>Fungi</taxon>
        <taxon>Dikarya</taxon>
        <taxon>Ascomycota</taxon>
        <taxon>Pezizomycotina</taxon>
        <taxon>Eurotiomycetes</taxon>
        <taxon>Eurotiomycetidae</taxon>
        <taxon>Eurotiales</taxon>
        <taxon>Trichocomaceae</taxon>
        <taxon>Talaromyces</taxon>
        <taxon>Talaromyces sect. Bacilispori</taxon>
    </lineage>
</organism>
<name>A0AAD4KQB0_9EURO</name>
<evidence type="ECO:0000256" key="1">
    <source>
        <dbReference type="SAM" id="SignalP"/>
    </source>
</evidence>
<accession>A0AAD4KQB0</accession>
<dbReference type="Proteomes" id="UP001201262">
    <property type="component" value="Unassembled WGS sequence"/>
</dbReference>
<sequence>MYPLLLRIQFLALPLSLSVWPSDIGYCAEYVSVYALTQSCIVYMLNLQELHYVYNLHSWKVTMKLPYVHFNGHLLREAGIIRSRDTTPGIITAGSECVLPAIIVE</sequence>
<gene>
    <name evidence="2" type="ORF">BGW36DRAFT_159286</name>
</gene>
<keyword evidence="1" id="KW-0732">Signal</keyword>
<reference evidence="2" key="1">
    <citation type="submission" date="2021-12" db="EMBL/GenBank/DDBJ databases">
        <title>Convergent genome expansion in fungi linked to evolution of root-endophyte symbiosis.</title>
        <authorList>
            <consortium name="DOE Joint Genome Institute"/>
            <person name="Ke Y.-H."/>
            <person name="Bonito G."/>
            <person name="Liao H.-L."/>
            <person name="Looney B."/>
            <person name="Rojas-Flechas A."/>
            <person name="Nash J."/>
            <person name="Hameed K."/>
            <person name="Schadt C."/>
            <person name="Martin F."/>
            <person name="Crous P.W."/>
            <person name="Miettinen O."/>
            <person name="Magnuson J.K."/>
            <person name="Labbe J."/>
            <person name="Jacobson D."/>
            <person name="Doktycz M.J."/>
            <person name="Veneault-Fourrey C."/>
            <person name="Kuo A."/>
            <person name="Mondo S."/>
            <person name="Calhoun S."/>
            <person name="Riley R."/>
            <person name="Ohm R."/>
            <person name="LaButti K."/>
            <person name="Andreopoulos B."/>
            <person name="Pangilinan J."/>
            <person name="Nolan M."/>
            <person name="Tritt A."/>
            <person name="Clum A."/>
            <person name="Lipzen A."/>
            <person name="Daum C."/>
            <person name="Barry K."/>
            <person name="Grigoriev I.V."/>
            <person name="Vilgalys R."/>
        </authorList>
    </citation>
    <scope>NUCLEOTIDE SEQUENCE</scope>
    <source>
        <strain evidence="2">PMI_201</strain>
    </source>
</reference>
<keyword evidence="3" id="KW-1185">Reference proteome</keyword>
<comment type="caution">
    <text evidence="2">The sequence shown here is derived from an EMBL/GenBank/DDBJ whole genome shotgun (WGS) entry which is preliminary data.</text>
</comment>
<feature type="signal peptide" evidence="1">
    <location>
        <begin position="1"/>
        <end position="18"/>
    </location>
</feature>
<dbReference type="EMBL" id="JAJTJA010000006">
    <property type="protein sequence ID" value="KAH8697010.1"/>
    <property type="molecule type" value="Genomic_DNA"/>
</dbReference>
<feature type="chain" id="PRO_5042236813" description="Secreted protein" evidence="1">
    <location>
        <begin position="19"/>
        <end position="105"/>
    </location>
</feature>
<dbReference type="RefSeq" id="XP_046071711.1">
    <property type="nucleotide sequence ID" value="XM_046209570.1"/>
</dbReference>
<protein>
    <recommendedName>
        <fullName evidence="4">Secreted protein</fullName>
    </recommendedName>
</protein>
<dbReference type="AlphaFoldDB" id="A0AAD4KQB0"/>
<proteinExistence type="predicted"/>
<evidence type="ECO:0008006" key="4">
    <source>
        <dbReference type="Google" id="ProtNLM"/>
    </source>
</evidence>